<keyword evidence="2" id="KW-1185">Reference proteome</keyword>
<evidence type="ECO:0000313" key="2">
    <source>
        <dbReference type="Proteomes" id="UP000290365"/>
    </source>
</evidence>
<gene>
    <name evidence="1" type="ORF">EPA93_16645</name>
</gene>
<evidence type="ECO:0000313" key="1">
    <source>
        <dbReference type="EMBL" id="QBD77531.1"/>
    </source>
</evidence>
<name>A0A4V0YYV4_KTERU</name>
<organism evidence="1 2">
    <name type="scientific">Ktedonosporobacter rubrisoli</name>
    <dbReference type="NCBI Taxonomy" id="2509675"/>
    <lineage>
        <taxon>Bacteria</taxon>
        <taxon>Bacillati</taxon>
        <taxon>Chloroflexota</taxon>
        <taxon>Ktedonobacteria</taxon>
        <taxon>Ktedonobacterales</taxon>
        <taxon>Ktedonosporobacteraceae</taxon>
        <taxon>Ktedonosporobacter</taxon>
    </lineage>
</organism>
<dbReference type="SUPFAM" id="SSF54427">
    <property type="entry name" value="NTF2-like"/>
    <property type="match status" value="1"/>
</dbReference>
<dbReference type="KEGG" id="kbs:EPA93_16645"/>
<proteinExistence type="predicted"/>
<accession>A0A4V0YYV4</accession>
<dbReference type="EMBL" id="CP035758">
    <property type="protein sequence ID" value="QBD77531.1"/>
    <property type="molecule type" value="Genomic_DNA"/>
</dbReference>
<dbReference type="RefSeq" id="WP_129888587.1">
    <property type="nucleotide sequence ID" value="NZ_CP035758.1"/>
</dbReference>
<dbReference type="InterPro" id="IPR032710">
    <property type="entry name" value="NTF2-like_dom_sf"/>
</dbReference>
<dbReference type="AlphaFoldDB" id="A0A4V0YYV4"/>
<sequence>MPSLEENKEIARLVAEAHCQGNSTGLRDLLAPDFVWRIGHLPYIEVDDVKHLFELGRGSTHYLGL</sequence>
<reference evidence="1 2" key="1">
    <citation type="submission" date="2019-01" db="EMBL/GenBank/DDBJ databases">
        <title>Ktedonosporobacter rubrisoli SCAWS-G2.</title>
        <authorList>
            <person name="Huang Y."/>
            <person name="Yan B."/>
        </authorList>
    </citation>
    <scope>NUCLEOTIDE SEQUENCE [LARGE SCALE GENOMIC DNA]</scope>
    <source>
        <strain evidence="1 2">SCAWS-G2</strain>
    </source>
</reference>
<dbReference type="Proteomes" id="UP000290365">
    <property type="component" value="Chromosome"/>
</dbReference>
<protein>
    <submittedName>
        <fullName evidence="1">Uncharacterized protein</fullName>
    </submittedName>
</protein>